<evidence type="ECO:0000313" key="2">
    <source>
        <dbReference type="EMBL" id="KAK8166629.1"/>
    </source>
</evidence>
<feature type="region of interest" description="Disordered" evidence="1">
    <location>
        <begin position="130"/>
        <end position="151"/>
    </location>
</feature>
<comment type="caution">
    <text evidence="2">The sequence shown here is derived from an EMBL/GenBank/DDBJ whole genome shotgun (WGS) entry which is preliminary data.</text>
</comment>
<accession>A0ABR1XTN2</accession>
<feature type="region of interest" description="Disordered" evidence="1">
    <location>
        <begin position="271"/>
        <end position="324"/>
    </location>
</feature>
<gene>
    <name evidence="2" type="ORF">IWX90DRAFT_218282</name>
</gene>
<dbReference type="EMBL" id="JBBWUH010000005">
    <property type="protein sequence ID" value="KAK8166629.1"/>
    <property type="molecule type" value="Genomic_DNA"/>
</dbReference>
<feature type="compositionally biased region" description="Basic residues" evidence="1">
    <location>
        <begin position="314"/>
        <end position="324"/>
    </location>
</feature>
<dbReference type="Proteomes" id="UP001456524">
    <property type="component" value="Unassembled WGS sequence"/>
</dbReference>
<keyword evidence="3" id="KW-1185">Reference proteome</keyword>
<feature type="compositionally biased region" description="Basic and acidic residues" evidence="1">
    <location>
        <begin position="298"/>
        <end position="313"/>
    </location>
</feature>
<evidence type="ECO:0000313" key="3">
    <source>
        <dbReference type="Proteomes" id="UP001456524"/>
    </source>
</evidence>
<feature type="region of interest" description="Disordered" evidence="1">
    <location>
        <begin position="227"/>
        <end position="258"/>
    </location>
</feature>
<evidence type="ECO:0000256" key="1">
    <source>
        <dbReference type="SAM" id="MobiDB-lite"/>
    </source>
</evidence>
<organism evidence="2 3">
    <name type="scientific">Phyllosticta citrichinensis</name>
    <dbReference type="NCBI Taxonomy" id="1130410"/>
    <lineage>
        <taxon>Eukaryota</taxon>
        <taxon>Fungi</taxon>
        <taxon>Dikarya</taxon>
        <taxon>Ascomycota</taxon>
        <taxon>Pezizomycotina</taxon>
        <taxon>Dothideomycetes</taxon>
        <taxon>Dothideomycetes incertae sedis</taxon>
        <taxon>Botryosphaeriales</taxon>
        <taxon>Phyllostictaceae</taxon>
        <taxon>Phyllosticta</taxon>
    </lineage>
</organism>
<proteinExistence type="predicted"/>
<protein>
    <submittedName>
        <fullName evidence="2">Uncharacterized protein</fullName>
    </submittedName>
</protein>
<name>A0ABR1XTN2_9PEZI</name>
<reference evidence="2 3" key="1">
    <citation type="journal article" date="2022" name="G3 (Bethesda)">
        <title>Enemy or ally: a genomic approach to elucidate the lifestyle of Phyllosticta citrichinaensis.</title>
        <authorList>
            <person name="Buijs V.A."/>
            <person name="Groenewald J.Z."/>
            <person name="Haridas S."/>
            <person name="LaButti K.M."/>
            <person name="Lipzen A."/>
            <person name="Martin F.M."/>
            <person name="Barry K."/>
            <person name="Grigoriev I.V."/>
            <person name="Crous P.W."/>
            <person name="Seidl M.F."/>
        </authorList>
    </citation>
    <scope>NUCLEOTIDE SEQUENCE [LARGE SCALE GENOMIC DNA]</scope>
    <source>
        <strain evidence="2 3">CBS 129764</strain>
    </source>
</reference>
<sequence>MHIHKPTTTTTTTTTSLLRNQLCPTTPNSYPRHASIPLITSTCPGPSHMLLSPTTSPQHHPEMATPPNMTLRLPPHIQKQLADMACSPPPRTRSDAPANSQYHTALAIQYRQRIQGIIKADLSAFITADDVTQEEPENSPLPSKRLGSPSAEVEDLLPPYSEEDPDVNTAACTITVKELSSMDTPTPTSTDDDDDDNRFFALVTTTTHESMPTHPHTDMITRITSHFSTSSTSSEDSKAIQPAAELNDQPAPLHRHSSFAPPKLLRAAALETKPRDPCKTKHSHPPSCPRTSPSKVRRIVERFTAKKDNMPAKDKRRRAHQAVG</sequence>